<keyword evidence="5" id="KW-1185">Reference proteome</keyword>
<keyword evidence="2" id="KW-0169">Cobalamin biosynthesis</keyword>
<dbReference type="PANTHER" id="PTHR36925">
    <property type="entry name" value="COBALT-PRECORRIN-6A REDUCTASE"/>
    <property type="match status" value="1"/>
</dbReference>
<accession>A0A081BQY9</accession>
<evidence type="ECO:0000313" key="4">
    <source>
        <dbReference type="EMBL" id="GAK53820.1"/>
    </source>
</evidence>
<evidence type="ECO:0000256" key="3">
    <source>
        <dbReference type="ARBA" id="ARBA00023002"/>
    </source>
</evidence>
<dbReference type="InterPro" id="IPR003723">
    <property type="entry name" value="Precorrin-6x_reduct"/>
</dbReference>
<name>A0A081BQY9_9BACT</name>
<proteinExistence type="predicted"/>
<protein>
    <submittedName>
        <fullName evidence="4">Precorrin-6x reductase</fullName>
    </submittedName>
</protein>
<dbReference type="AlphaFoldDB" id="A0A081BQY9"/>
<dbReference type="EMBL" id="DF820460">
    <property type="protein sequence ID" value="GAK53820.1"/>
    <property type="molecule type" value="Genomic_DNA"/>
</dbReference>
<evidence type="ECO:0000313" key="5">
    <source>
        <dbReference type="Proteomes" id="UP000030700"/>
    </source>
</evidence>
<evidence type="ECO:0000256" key="1">
    <source>
        <dbReference type="ARBA" id="ARBA00004953"/>
    </source>
</evidence>
<dbReference type="STRING" id="1499966.U14_05094"/>
<dbReference type="NCBIfam" id="TIGR00715">
    <property type="entry name" value="precor6x_red"/>
    <property type="match status" value="1"/>
</dbReference>
<reference evidence="4" key="1">
    <citation type="journal article" date="2015" name="PeerJ">
        <title>First genomic representation of candidate bacterial phylum KSB3 points to enhanced environmental sensing as a trigger of wastewater bulking.</title>
        <authorList>
            <person name="Sekiguchi Y."/>
            <person name="Ohashi A."/>
            <person name="Parks D.H."/>
            <person name="Yamauchi T."/>
            <person name="Tyson G.W."/>
            <person name="Hugenholtz P."/>
        </authorList>
    </citation>
    <scope>NUCLEOTIDE SEQUENCE [LARGE SCALE GENOMIC DNA]</scope>
</reference>
<gene>
    <name evidence="4" type="ORF">U14_05094</name>
</gene>
<evidence type="ECO:0000256" key="2">
    <source>
        <dbReference type="ARBA" id="ARBA00022573"/>
    </source>
</evidence>
<organism evidence="4">
    <name type="scientific">Candidatus Moduliflexus flocculans</name>
    <dbReference type="NCBI Taxonomy" id="1499966"/>
    <lineage>
        <taxon>Bacteria</taxon>
        <taxon>Candidatus Moduliflexota</taxon>
        <taxon>Candidatus Moduliflexia</taxon>
        <taxon>Candidatus Moduliflexales</taxon>
        <taxon>Candidatus Moduliflexaceae</taxon>
    </lineage>
</organism>
<dbReference type="UniPathway" id="UPA00148"/>
<keyword evidence="3" id="KW-0560">Oxidoreductase</keyword>
<dbReference type="PROSITE" id="PS51014">
    <property type="entry name" value="COBK_CBIJ"/>
    <property type="match status" value="1"/>
</dbReference>
<dbReference type="Pfam" id="PF02571">
    <property type="entry name" value="CbiJ"/>
    <property type="match status" value="1"/>
</dbReference>
<dbReference type="PANTHER" id="PTHR36925:SF1">
    <property type="entry name" value="COBALT-PRECORRIN-6A REDUCTASE"/>
    <property type="match status" value="1"/>
</dbReference>
<comment type="pathway">
    <text evidence="1">Cofactor biosynthesis; adenosylcobalamin biosynthesis.</text>
</comment>
<dbReference type="HOGENOM" id="CLU_068627_0_0_0"/>
<sequence length="243" mass="27180">MLWIIGGTSETRRFIEEIRGHVMYVITVATESGRAVLPEDEPVVVGRMNAEQMCAFAQTYRISVVADLSHPYAVEVSQNARYACEQLHLPYFRYVRERTELQNAICVKSLEACLDFLQTVKGTVFFTTGSKHLADFQRVRGGNRFVFRVLPTISSLQECANAHIAMQDIVAIFGVCSEELNIAMFRDYEARYVVMKDSGETGGTPEKLRACARVGVTPIIISRADEYGISDLRQLAALVLNQG</sequence>
<dbReference type="GO" id="GO:0009236">
    <property type="term" value="P:cobalamin biosynthetic process"/>
    <property type="evidence" value="ECO:0007669"/>
    <property type="project" value="UniProtKB-UniPathway"/>
</dbReference>
<dbReference type="Proteomes" id="UP000030700">
    <property type="component" value="Unassembled WGS sequence"/>
</dbReference>
<dbReference type="GO" id="GO:0016994">
    <property type="term" value="F:precorrin-6A reductase activity"/>
    <property type="evidence" value="ECO:0007669"/>
    <property type="project" value="InterPro"/>
</dbReference>